<gene>
    <name evidence="2" type="ORF">MYCGRDRAFT_96865</name>
</gene>
<evidence type="ECO:0000313" key="3">
    <source>
        <dbReference type="Proteomes" id="UP000008062"/>
    </source>
</evidence>
<dbReference type="VEuPathDB" id="FungiDB:ZTRI_11.525"/>
<dbReference type="GeneID" id="13396459"/>
<dbReference type="Proteomes" id="UP000008062">
    <property type="component" value="Chromosome 11"/>
</dbReference>
<dbReference type="EMBL" id="CM001206">
    <property type="protein sequence ID" value="EGP83463.1"/>
    <property type="molecule type" value="Genomic_DNA"/>
</dbReference>
<sequence>MKLHIIGTALGLLAPLAQGWVTHTHICANSNVIFYSAADCYNAGLLGICAIGKPTEADVACYDYPNYEYPAFPNEYHFHGWSDSGVECYVPGFDKKVGTGHIACVFEPDDARSVRNLARESSDGPSVASQT</sequence>
<organism evidence="2 3">
    <name type="scientific">Zymoseptoria tritici (strain CBS 115943 / IPO323)</name>
    <name type="common">Speckled leaf blotch fungus</name>
    <name type="synonym">Septoria tritici</name>
    <dbReference type="NCBI Taxonomy" id="336722"/>
    <lineage>
        <taxon>Eukaryota</taxon>
        <taxon>Fungi</taxon>
        <taxon>Dikarya</taxon>
        <taxon>Ascomycota</taxon>
        <taxon>Pezizomycotina</taxon>
        <taxon>Dothideomycetes</taxon>
        <taxon>Dothideomycetidae</taxon>
        <taxon>Mycosphaerellales</taxon>
        <taxon>Mycosphaerellaceae</taxon>
        <taxon>Zymoseptoria</taxon>
    </lineage>
</organism>
<dbReference type="RefSeq" id="XP_003848487.1">
    <property type="nucleotide sequence ID" value="XM_003848439.1"/>
</dbReference>
<feature type="chain" id="PRO_5003391771" evidence="1">
    <location>
        <begin position="20"/>
        <end position="131"/>
    </location>
</feature>
<dbReference type="KEGG" id="ztr:MYCGRDRAFT_96865"/>
<dbReference type="HOGENOM" id="CLU_1929241_0_0_1"/>
<reference evidence="2 3" key="1">
    <citation type="journal article" date="2011" name="PLoS Genet.">
        <title>Finished genome of the fungal wheat pathogen Mycosphaerella graminicola reveals dispensome structure, chromosome plasticity, and stealth pathogenesis.</title>
        <authorList>
            <person name="Goodwin S.B."/>
            <person name="Ben M'barek S."/>
            <person name="Dhillon B."/>
            <person name="Wittenberg A.H.J."/>
            <person name="Crane C.F."/>
            <person name="Hane J.K."/>
            <person name="Foster A.J."/>
            <person name="Van der Lee T.A.J."/>
            <person name="Grimwood J."/>
            <person name="Aerts A."/>
            <person name="Antoniw J."/>
            <person name="Bailey A."/>
            <person name="Bluhm B."/>
            <person name="Bowler J."/>
            <person name="Bristow J."/>
            <person name="van der Burgt A."/>
            <person name="Canto-Canche B."/>
            <person name="Churchill A.C.L."/>
            <person name="Conde-Ferraez L."/>
            <person name="Cools H.J."/>
            <person name="Coutinho P.M."/>
            <person name="Csukai M."/>
            <person name="Dehal P."/>
            <person name="De Wit P."/>
            <person name="Donzelli B."/>
            <person name="van de Geest H.C."/>
            <person name="van Ham R.C.H.J."/>
            <person name="Hammond-Kosack K.E."/>
            <person name="Henrissat B."/>
            <person name="Kilian A."/>
            <person name="Kobayashi A.K."/>
            <person name="Koopmann E."/>
            <person name="Kourmpetis Y."/>
            <person name="Kuzniar A."/>
            <person name="Lindquist E."/>
            <person name="Lombard V."/>
            <person name="Maliepaard C."/>
            <person name="Martins N."/>
            <person name="Mehrabi R."/>
            <person name="Nap J.P.H."/>
            <person name="Ponomarenko A."/>
            <person name="Rudd J.J."/>
            <person name="Salamov A."/>
            <person name="Schmutz J."/>
            <person name="Schouten H.J."/>
            <person name="Shapiro H."/>
            <person name="Stergiopoulos I."/>
            <person name="Torriani S.F.F."/>
            <person name="Tu H."/>
            <person name="de Vries R.P."/>
            <person name="Waalwijk C."/>
            <person name="Ware S.B."/>
            <person name="Wiebenga A."/>
            <person name="Zwiers L.-H."/>
            <person name="Oliver R.P."/>
            <person name="Grigoriev I.V."/>
            <person name="Kema G.H.J."/>
        </authorList>
    </citation>
    <scope>NUCLEOTIDE SEQUENCE [LARGE SCALE GENOMIC DNA]</scope>
    <source>
        <strain evidence="3">CBS 115943 / IPO323</strain>
    </source>
</reference>
<dbReference type="AlphaFoldDB" id="F9XMD2"/>
<keyword evidence="1" id="KW-0732">Signal</keyword>
<feature type="signal peptide" evidence="1">
    <location>
        <begin position="1"/>
        <end position="19"/>
    </location>
</feature>
<keyword evidence="3" id="KW-1185">Reference proteome</keyword>
<protein>
    <submittedName>
        <fullName evidence="2">Uncharacterized protein</fullName>
    </submittedName>
</protein>
<evidence type="ECO:0000313" key="2">
    <source>
        <dbReference type="EMBL" id="EGP83463.1"/>
    </source>
</evidence>
<name>F9XMD2_ZYMTI</name>
<accession>F9XMD2</accession>
<evidence type="ECO:0000256" key="1">
    <source>
        <dbReference type="SAM" id="SignalP"/>
    </source>
</evidence>
<dbReference type="InParanoid" id="F9XMD2"/>
<proteinExistence type="predicted"/>